<evidence type="ECO:0000256" key="4">
    <source>
        <dbReference type="ARBA" id="ARBA00023002"/>
    </source>
</evidence>
<dbReference type="EC" id="1.7.1.13" evidence="5"/>
<dbReference type="HAMAP" id="MF_00818">
    <property type="entry name" value="QueF_type1"/>
    <property type="match status" value="1"/>
</dbReference>
<feature type="active site" description="Proton donor" evidence="5">
    <location>
        <position position="57"/>
    </location>
</feature>
<comment type="pathway">
    <text evidence="5">tRNA modification; tRNA-queuosine biosynthesis.</text>
</comment>
<comment type="catalytic activity">
    <reaction evidence="5">
        <text>7-aminomethyl-7-carbaguanine + 2 NADP(+) = 7-cyano-7-carbaguanine + 2 NADPH + 3 H(+)</text>
        <dbReference type="Rhea" id="RHEA:13409"/>
        <dbReference type="ChEBI" id="CHEBI:15378"/>
        <dbReference type="ChEBI" id="CHEBI:45075"/>
        <dbReference type="ChEBI" id="CHEBI:57783"/>
        <dbReference type="ChEBI" id="CHEBI:58349"/>
        <dbReference type="ChEBI" id="CHEBI:58703"/>
        <dbReference type="EC" id="1.7.1.13"/>
    </reaction>
</comment>
<reference evidence="7 8" key="1">
    <citation type="submission" date="2019-04" db="EMBL/GenBank/DDBJ databases">
        <title>Bacillus caeni sp. nov., a bacterium isolated from mangrove sediment.</title>
        <authorList>
            <person name="Huang H."/>
            <person name="Mo K."/>
            <person name="Hu Y."/>
        </authorList>
    </citation>
    <scope>NUCLEOTIDE SEQUENCE [LARGE SCALE GENOMIC DNA]</scope>
    <source>
        <strain evidence="7 8">HB172195</strain>
    </source>
</reference>
<evidence type="ECO:0000256" key="3">
    <source>
        <dbReference type="ARBA" id="ARBA00022857"/>
    </source>
</evidence>
<proteinExistence type="inferred from homology"/>
<evidence type="ECO:0000313" key="7">
    <source>
        <dbReference type="EMBL" id="TLS38279.1"/>
    </source>
</evidence>
<comment type="caution">
    <text evidence="5">Lacks conserved residue(s) required for the propagation of feature annotation.</text>
</comment>
<dbReference type="OrthoDB" id="9795077at2"/>
<organism evidence="7 8">
    <name type="scientific">Exobacillus caeni</name>
    <dbReference type="NCBI Taxonomy" id="2574798"/>
    <lineage>
        <taxon>Bacteria</taxon>
        <taxon>Bacillati</taxon>
        <taxon>Bacillota</taxon>
        <taxon>Bacilli</taxon>
        <taxon>Bacillales</taxon>
        <taxon>Guptibacillaceae</taxon>
        <taxon>Exobacillus</taxon>
    </lineage>
</organism>
<dbReference type="GO" id="GO:0005737">
    <property type="term" value="C:cytoplasm"/>
    <property type="evidence" value="ECO:0007669"/>
    <property type="project" value="UniProtKB-SubCell"/>
</dbReference>
<gene>
    <name evidence="5 7" type="primary">queF</name>
    <name evidence="7" type="ORF">FCL54_07055</name>
</gene>
<dbReference type="AlphaFoldDB" id="A0A5R9F6Y5"/>
<dbReference type="PANTHER" id="PTHR34354">
    <property type="entry name" value="NADPH-DEPENDENT 7-CYANO-7-DEAZAGUANINE REDUCTASE"/>
    <property type="match status" value="1"/>
</dbReference>
<dbReference type="GO" id="GO:0008616">
    <property type="term" value="P:tRNA queuosine(34) biosynthetic process"/>
    <property type="evidence" value="ECO:0007669"/>
    <property type="project" value="UniProtKB-UniRule"/>
</dbReference>
<dbReference type="InterPro" id="IPR029500">
    <property type="entry name" value="QueF"/>
</dbReference>
<feature type="active site" description="Thioimide intermediate" evidence="5">
    <location>
        <position position="50"/>
    </location>
</feature>
<evidence type="ECO:0000313" key="8">
    <source>
        <dbReference type="Proteomes" id="UP000308230"/>
    </source>
</evidence>
<dbReference type="Pfam" id="PF14489">
    <property type="entry name" value="QueF"/>
    <property type="match status" value="1"/>
</dbReference>
<name>A0A5R9F6Y5_9BACL</name>
<accession>A0A5R9F6Y5</accession>
<feature type="binding site" evidence="5">
    <location>
        <begin position="72"/>
        <end position="74"/>
    </location>
    <ligand>
        <name>substrate</name>
    </ligand>
</feature>
<dbReference type="PANTHER" id="PTHR34354:SF1">
    <property type="entry name" value="NADPH-DEPENDENT 7-CYANO-7-DEAZAGUANINE REDUCTASE"/>
    <property type="match status" value="1"/>
</dbReference>
<dbReference type="UniPathway" id="UPA00392"/>
<comment type="function">
    <text evidence="5">Catalyzes the NADPH-dependent reduction of 7-cyano-7-deazaguanine (preQ0) to 7-aminomethyl-7-deazaguanine (preQ1).</text>
</comment>
<comment type="similarity">
    <text evidence="5">Belongs to the GTP cyclohydrolase I family. QueF type 1 subfamily.</text>
</comment>
<keyword evidence="3 5" id="KW-0521">NADP</keyword>
<evidence type="ECO:0000256" key="1">
    <source>
        <dbReference type="ARBA" id="ARBA00022490"/>
    </source>
</evidence>
<comment type="caution">
    <text evidence="7">The sequence shown here is derived from an EMBL/GenBank/DDBJ whole genome shotgun (WGS) entry which is preliminary data.</text>
</comment>
<evidence type="ECO:0000256" key="2">
    <source>
        <dbReference type="ARBA" id="ARBA00022785"/>
    </source>
</evidence>
<dbReference type="SUPFAM" id="SSF55620">
    <property type="entry name" value="Tetrahydrobiopterin biosynthesis enzymes-like"/>
    <property type="match status" value="1"/>
</dbReference>
<sequence>MENTSWLPSSGPMPRPKSVKEGREVLKNEAFDSPNVQKVTFKALEFTAVCPKTGQPDFGQVEISYVPDQKCIESKALKFYLWSYRDEGSFCETLAANIADDVVFAIDPKSVEVTVYQSARGGIELTTTAVREKGTDSNE</sequence>
<dbReference type="GO" id="GO:0033739">
    <property type="term" value="F:preQ1 synthase activity"/>
    <property type="evidence" value="ECO:0007669"/>
    <property type="project" value="UniProtKB-UniRule"/>
</dbReference>
<keyword evidence="2 5" id="KW-0671">Queuosine biosynthesis</keyword>
<feature type="region of interest" description="Disordered" evidence="6">
    <location>
        <begin position="1"/>
        <end position="21"/>
    </location>
</feature>
<dbReference type="EMBL" id="SWLG01000004">
    <property type="protein sequence ID" value="TLS38279.1"/>
    <property type="molecule type" value="Genomic_DNA"/>
</dbReference>
<dbReference type="Gene3D" id="3.30.1130.10">
    <property type="match status" value="1"/>
</dbReference>
<dbReference type="Proteomes" id="UP000308230">
    <property type="component" value="Unassembled WGS sequence"/>
</dbReference>
<dbReference type="NCBIfam" id="TIGR03139">
    <property type="entry name" value="QueF-II"/>
    <property type="match status" value="1"/>
</dbReference>
<comment type="subcellular location">
    <subcellularLocation>
        <location evidence="5">Cytoplasm</location>
    </subcellularLocation>
</comment>
<evidence type="ECO:0000256" key="6">
    <source>
        <dbReference type="SAM" id="MobiDB-lite"/>
    </source>
</evidence>
<keyword evidence="4 5" id="KW-0560">Oxidoreductase</keyword>
<dbReference type="InterPro" id="IPR043133">
    <property type="entry name" value="GTP-CH-I_C/QueF"/>
</dbReference>
<keyword evidence="1 5" id="KW-0963">Cytoplasm</keyword>
<dbReference type="RefSeq" id="WP_138124743.1">
    <property type="nucleotide sequence ID" value="NZ_SWLG01000004.1"/>
</dbReference>
<evidence type="ECO:0000256" key="5">
    <source>
        <dbReference type="HAMAP-Rule" id="MF_00818"/>
    </source>
</evidence>
<dbReference type="InterPro" id="IPR016856">
    <property type="entry name" value="QueF_type1"/>
</dbReference>
<dbReference type="InterPro" id="IPR050084">
    <property type="entry name" value="NADPH_dep_7-cyano-7-deazaG_red"/>
</dbReference>
<protein>
    <recommendedName>
        <fullName evidence="5">NADPH-dependent 7-cyano-7-deazaguanine reductase</fullName>
        <ecNumber evidence="5">1.7.1.13</ecNumber>
    </recommendedName>
    <alternativeName>
        <fullName evidence="5">7-cyano-7-carbaguanine reductase</fullName>
    </alternativeName>
    <alternativeName>
        <fullName evidence="5">NADPH-dependent nitrile oxidoreductase</fullName>
    </alternativeName>
    <alternativeName>
        <fullName evidence="5">PreQ(0) reductase</fullName>
    </alternativeName>
</protein>
<keyword evidence="8" id="KW-1185">Reference proteome</keyword>